<evidence type="ECO:0000313" key="1">
    <source>
        <dbReference type="EMBL" id="CAA0819547.1"/>
    </source>
</evidence>
<dbReference type="Proteomes" id="UP001153555">
    <property type="component" value="Unassembled WGS sequence"/>
</dbReference>
<protein>
    <submittedName>
        <fullName evidence="1">Uncharacterized protein</fullName>
    </submittedName>
</protein>
<dbReference type="EMBL" id="CACSLK010019251">
    <property type="protein sequence ID" value="CAA0819547.1"/>
    <property type="molecule type" value="Genomic_DNA"/>
</dbReference>
<feature type="non-terminal residue" evidence="1">
    <location>
        <position position="1"/>
    </location>
</feature>
<reference evidence="1" key="1">
    <citation type="submission" date="2019-12" db="EMBL/GenBank/DDBJ databases">
        <authorList>
            <person name="Scholes J."/>
        </authorList>
    </citation>
    <scope>NUCLEOTIDE SEQUENCE</scope>
</reference>
<feature type="non-terminal residue" evidence="1">
    <location>
        <position position="50"/>
    </location>
</feature>
<organism evidence="1 2">
    <name type="scientific">Striga hermonthica</name>
    <name type="common">Purple witchweed</name>
    <name type="synonym">Buchnera hermonthica</name>
    <dbReference type="NCBI Taxonomy" id="68872"/>
    <lineage>
        <taxon>Eukaryota</taxon>
        <taxon>Viridiplantae</taxon>
        <taxon>Streptophyta</taxon>
        <taxon>Embryophyta</taxon>
        <taxon>Tracheophyta</taxon>
        <taxon>Spermatophyta</taxon>
        <taxon>Magnoliopsida</taxon>
        <taxon>eudicotyledons</taxon>
        <taxon>Gunneridae</taxon>
        <taxon>Pentapetalae</taxon>
        <taxon>asterids</taxon>
        <taxon>lamiids</taxon>
        <taxon>Lamiales</taxon>
        <taxon>Orobanchaceae</taxon>
        <taxon>Buchnereae</taxon>
        <taxon>Striga</taxon>
    </lineage>
</organism>
<sequence length="50" mass="5572">CSERKCCSKKIPNSSLDGNTTMFGIILKTLKNFKMELRGARKNNPTSLVP</sequence>
<name>A0A9N7R9L2_STRHE</name>
<gene>
    <name evidence="1" type="ORF">SHERM_17924</name>
</gene>
<dbReference type="AlphaFoldDB" id="A0A9N7R9L2"/>
<comment type="caution">
    <text evidence="1">The sequence shown here is derived from an EMBL/GenBank/DDBJ whole genome shotgun (WGS) entry which is preliminary data.</text>
</comment>
<evidence type="ECO:0000313" key="2">
    <source>
        <dbReference type="Proteomes" id="UP001153555"/>
    </source>
</evidence>
<keyword evidence="2" id="KW-1185">Reference proteome</keyword>
<proteinExistence type="predicted"/>
<accession>A0A9N7R9L2</accession>